<dbReference type="EMBL" id="CP036279">
    <property type="protein sequence ID" value="QDU63744.1"/>
    <property type="molecule type" value="Genomic_DNA"/>
</dbReference>
<feature type="transmembrane region" description="Helical" evidence="1">
    <location>
        <begin position="251"/>
        <end position="269"/>
    </location>
</feature>
<name>A0A518B9T8_9BACT</name>
<feature type="transmembrane region" description="Helical" evidence="1">
    <location>
        <begin position="97"/>
        <end position="117"/>
    </location>
</feature>
<sequence length="363" mass="39681">MALNVSTADASRPRRPPHRPFRLSIARIGQWAAPAWRLWTIAFLVGLCAPYTPGLVVLPAFLVGFLAWEFLARLATEEGVAFPSTIRFARLRAAGSWLTILQGSLIATFAVLSSILIRSEFQLPLLVLTGASIGSVMVFAWQRQNWSFLPGATTLLVSIAVGAWAIWIAQEPGLVGESPWFVWLQVFGRLLAAFLIAVLSDPSRRDGMLPSESPFAVLHKLLENSAFAALAAWLMVPMTLSVLGIEVPDAWTWAVPVMLAAGILGFTLLRVRWPLAHDRRWIARCRREGLSVAGPMPTGMVWSTALAPAVIMAPVASWTLWTIVAVVGIISALLAPAPIRKRRRTSVRRTVSEEVANPETDTL</sequence>
<keyword evidence="1" id="KW-0472">Membrane</keyword>
<dbReference type="Proteomes" id="UP000317093">
    <property type="component" value="Chromosome"/>
</dbReference>
<proteinExistence type="predicted"/>
<feature type="transmembrane region" description="Helical" evidence="1">
    <location>
        <begin position="148"/>
        <end position="168"/>
    </location>
</feature>
<feature type="transmembrane region" description="Helical" evidence="1">
    <location>
        <begin position="41"/>
        <end position="68"/>
    </location>
</feature>
<dbReference type="AlphaFoldDB" id="A0A518B9T8"/>
<feature type="transmembrane region" description="Helical" evidence="1">
    <location>
        <begin position="221"/>
        <end position="245"/>
    </location>
</feature>
<dbReference type="RefSeq" id="WP_145261441.1">
    <property type="nucleotide sequence ID" value="NZ_CP036279.1"/>
</dbReference>
<feature type="transmembrane region" description="Helical" evidence="1">
    <location>
        <begin position="180"/>
        <end position="200"/>
    </location>
</feature>
<evidence type="ECO:0000256" key="1">
    <source>
        <dbReference type="SAM" id="Phobius"/>
    </source>
</evidence>
<organism evidence="2 3">
    <name type="scientific">Kolteria novifilia</name>
    <dbReference type="NCBI Taxonomy" id="2527975"/>
    <lineage>
        <taxon>Bacteria</taxon>
        <taxon>Pseudomonadati</taxon>
        <taxon>Planctomycetota</taxon>
        <taxon>Planctomycetia</taxon>
        <taxon>Kolteriales</taxon>
        <taxon>Kolteriaceae</taxon>
        <taxon>Kolteria</taxon>
    </lineage>
</organism>
<feature type="transmembrane region" description="Helical" evidence="1">
    <location>
        <begin position="123"/>
        <end position="141"/>
    </location>
</feature>
<dbReference type="KEGG" id="knv:Pan216_46250"/>
<keyword evidence="3" id="KW-1185">Reference proteome</keyword>
<feature type="transmembrane region" description="Helical" evidence="1">
    <location>
        <begin position="290"/>
        <end position="312"/>
    </location>
</feature>
<evidence type="ECO:0000313" key="3">
    <source>
        <dbReference type="Proteomes" id="UP000317093"/>
    </source>
</evidence>
<evidence type="ECO:0000313" key="2">
    <source>
        <dbReference type="EMBL" id="QDU63744.1"/>
    </source>
</evidence>
<gene>
    <name evidence="2" type="ORF">Pan216_46250</name>
</gene>
<feature type="transmembrane region" description="Helical" evidence="1">
    <location>
        <begin position="318"/>
        <end position="339"/>
    </location>
</feature>
<keyword evidence="1" id="KW-0812">Transmembrane</keyword>
<reference evidence="2 3" key="1">
    <citation type="submission" date="2019-02" db="EMBL/GenBank/DDBJ databases">
        <title>Deep-cultivation of Planctomycetes and their phenomic and genomic characterization uncovers novel biology.</title>
        <authorList>
            <person name="Wiegand S."/>
            <person name="Jogler M."/>
            <person name="Boedeker C."/>
            <person name="Pinto D."/>
            <person name="Vollmers J."/>
            <person name="Rivas-Marin E."/>
            <person name="Kohn T."/>
            <person name="Peeters S.H."/>
            <person name="Heuer A."/>
            <person name="Rast P."/>
            <person name="Oberbeckmann S."/>
            <person name="Bunk B."/>
            <person name="Jeske O."/>
            <person name="Meyerdierks A."/>
            <person name="Storesund J.E."/>
            <person name="Kallscheuer N."/>
            <person name="Luecker S."/>
            <person name="Lage O.M."/>
            <person name="Pohl T."/>
            <person name="Merkel B.J."/>
            <person name="Hornburger P."/>
            <person name="Mueller R.-W."/>
            <person name="Bruemmer F."/>
            <person name="Labrenz M."/>
            <person name="Spormann A.M."/>
            <person name="Op den Camp H."/>
            <person name="Overmann J."/>
            <person name="Amann R."/>
            <person name="Jetten M.S.M."/>
            <person name="Mascher T."/>
            <person name="Medema M.H."/>
            <person name="Devos D.P."/>
            <person name="Kaster A.-K."/>
            <person name="Ovreas L."/>
            <person name="Rohde M."/>
            <person name="Galperin M.Y."/>
            <person name="Jogler C."/>
        </authorList>
    </citation>
    <scope>NUCLEOTIDE SEQUENCE [LARGE SCALE GENOMIC DNA]</scope>
    <source>
        <strain evidence="2 3">Pan216</strain>
    </source>
</reference>
<accession>A0A518B9T8</accession>
<keyword evidence="1" id="KW-1133">Transmembrane helix</keyword>
<protein>
    <submittedName>
        <fullName evidence="2">Uncharacterized protein</fullName>
    </submittedName>
</protein>